<dbReference type="PROSITE" id="PS00061">
    <property type="entry name" value="ADH_SHORT"/>
    <property type="match status" value="1"/>
</dbReference>
<reference evidence="4" key="1">
    <citation type="journal article" date="2019" name="Int. J. Syst. Evol. Microbiol.">
        <title>The Global Catalogue of Microorganisms (GCM) 10K type strain sequencing project: providing services to taxonomists for standard genome sequencing and annotation.</title>
        <authorList>
            <consortium name="The Broad Institute Genomics Platform"/>
            <consortium name="The Broad Institute Genome Sequencing Center for Infectious Disease"/>
            <person name="Wu L."/>
            <person name="Ma J."/>
        </authorList>
    </citation>
    <scope>NUCLEOTIDE SEQUENCE [LARGE SCALE GENOMIC DNA]</scope>
    <source>
        <strain evidence="4">CGMCC 4.7396</strain>
    </source>
</reference>
<dbReference type="InterPro" id="IPR036291">
    <property type="entry name" value="NAD(P)-bd_dom_sf"/>
</dbReference>
<dbReference type="EMBL" id="JBHRWO010000006">
    <property type="protein sequence ID" value="MFC3492197.1"/>
    <property type="molecule type" value="Genomic_DNA"/>
</dbReference>
<comment type="caution">
    <text evidence="3">The sequence shown here is derived from an EMBL/GenBank/DDBJ whole genome shotgun (WGS) entry which is preliminary data.</text>
</comment>
<dbReference type="RefSeq" id="WP_387972354.1">
    <property type="nucleotide sequence ID" value="NZ_JBHRWO010000006.1"/>
</dbReference>
<protein>
    <submittedName>
        <fullName evidence="3">SDR family NAD(P)-dependent oxidoreductase</fullName>
        <ecNumber evidence="3">1.1.1.-</ecNumber>
    </submittedName>
</protein>
<sequence>MQREPRQREVTVVTGGGQGIGRAIIERLLDEDRAVVVVELRDEALAWLDAPIGESRAWVIVGDAGDDAVAARAVTAAESLGVLTGWVNNAAVFRDAWLHEAGGAAVAELIRLNLQPCLAGAAAAVAAFRAQGIAGSIVNLSSHQAQRAVRGALPYATAKAAIEGLTRALAVDYGPWGVRVNALALGSVATERLRALEDAGAAAYARVEQSMRDLHPLGRAGEAGEVADAVAFLLSERASFISGAVIPVDGARSAQGPDPEAIASA</sequence>
<dbReference type="PANTHER" id="PTHR43639:SF1">
    <property type="entry name" value="SHORT-CHAIN DEHYDROGENASE_REDUCTASE FAMILY PROTEIN"/>
    <property type="match status" value="1"/>
</dbReference>
<dbReference type="SUPFAM" id="SSF51735">
    <property type="entry name" value="NAD(P)-binding Rossmann-fold domains"/>
    <property type="match status" value="1"/>
</dbReference>
<dbReference type="EC" id="1.1.1.-" evidence="3"/>
<dbReference type="Gene3D" id="3.40.50.720">
    <property type="entry name" value="NAD(P)-binding Rossmann-like Domain"/>
    <property type="match status" value="1"/>
</dbReference>
<keyword evidence="2 3" id="KW-0560">Oxidoreductase</keyword>
<dbReference type="InterPro" id="IPR002347">
    <property type="entry name" value="SDR_fam"/>
</dbReference>
<keyword evidence="4" id="KW-1185">Reference proteome</keyword>
<dbReference type="Pfam" id="PF13561">
    <property type="entry name" value="adh_short_C2"/>
    <property type="match status" value="1"/>
</dbReference>
<organism evidence="3 4">
    <name type="scientific">Glycomyces rhizosphaerae</name>
    <dbReference type="NCBI Taxonomy" id="2054422"/>
    <lineage>
        <taxon>Bacteria</taxon>
        <taxon>Bacillati</taxon>
        <taxon>Actinomycetota</taxon>
        <taxon>Actinomycetes</taxon>
        <taxon>Glycomycetales</taxon>
        <taxon>Glycomycetaceae</taxon>
        <taxon>Glycomyces</taxon>
    </lineage>
</organism>
<evidence type="ECO:0000256" key="1">
    <source>
        <dbReference type="ARBA" id="ARBA00006484"/>
    </source>
</evidence>
<dbReference type="PRINTS" id="PR00080">
    <property type="entry name" value="SDRFAMILY"/>
</dbReference>
<dbReference type="PANTHER" id="PTHR43639">
    <property type="entry name" value="OXIDOREDUCTASE, SHORT-CHAIN DEHYDROGENASE/REDUCTASE FAMILY (AFU_ORTHOLOGUE AFUA_5G02870)"/>
    <property type="match status" value="1"/>
</dbReference>
<dbReference type="InterPro" id="IPR020904">
    <property type="entry name" value="Sc_DH/Rdtase_CS"/>
</dbReference>
<accession>A0ABV7PZA2</accession>
<dbReference type="GO" id="GO:0016491">
    <property type="term" value="F:oxidoreductase activity"/>
    <property type="evidence" value="ECO:0007669"/>
    <property type="project" value="UniProtKB-KW"/>
</dbReference>
<dbReference type="Proteomes" id="UP001595712">
    <property type="component" value="Unassembled WGS sequence"/>
</dbReference>
<evidence type="ECO:0000313" key="3">
    <source>
        <dbReference type="EMBL" id="MFC3492197.1"/>
    </source>
</evidence>
<proteinExistence type="inferred from homology"/>
<dbReference type="CDD" id="cd05233">
    <property type="entry name" value="SDR_c"/>
    <property type="match status" value="1"/>
</dbReference>
<evidence type="ECO:0000313" key="4">
    <source>
        <dbReference type="Proteomes" id="UP001595712"/>
    </source>
</evidence>
<name>A0ABV7PZA2_9ACTN</name>
<dbReference type="PRINTS" id="PR00081">
    <property type="entry name" value="GDHRDH"/>
</dbReference>
<comment type="similarity">
    <text evidence="1">Belongs to the short-chain dehydrogenases/reductases (SDR) family.</text>
</comment>
<gene>
    <name evidence="3" type="ORF">ACFO8M_06845</name>
</gene>
<evidence type="ECO:0000256" key="2">
    <source>
        <dbReference type="ARBA" id="ARBA00023002"/>
    </source>
</evidence>